<keyword evidence="3 4" id="KW-0378">Hydrolase</keyword>
<evidence type="ECO:0000256" key="1">
    <source>
        <dbReference type="ARBA" id="ARBA00006171"/>
    </source>
</evidence>
<dbReference type="STRING" id="1499688.BN000_00692"/>
<comment type="similarity">
    <text evidence="1">Belongs to the HAD-like hydrolase superfamily. CbbY/CbbZ/Gph/YieH family.</text>
</comment>
<dbReference type="FunFam" id="3.40.50.1000:FF:000036">
    <property type="entry name" value="HAD family hydrolase"/>
    <property type="match status" value="1"/>
</dbReference>
<dbReference type="GO" id="GO:0046872">
    <property type="term" value="F:metal ion binding"/>
    <property type="evidence" value="ECO:0007669"/>
    <property type="project" value="UniProtKB-KW"/>
</dbReference>
<evidence type="ECO:0000256" key="3">
    <source>
        <dbReference type="ARBA" id="ARBA00022801"/>
    </source>
</evidence>
<keyword evidence="2" id="KW-0479">Metal-binding</keyword>
<name>A0A0U1NRW4_9BACI</name>
<evidence type="ECO:0000313" key="4">
    <source>
        <dbReference type="EMBL" id="CRK80803.1"/>
    </source>
</evidence>
<dbReference type="PANTHER" id="PTHR18901">
    <property type="entry name" value="2-DEOXYGLUCOSE-6-PHOSPHATE PHOSPHATASE 2"/>
    <property type="match status" value="1"/>
</dbReference>
<dbReference type="InterPro" id="IPR023198">
    <property type="entry name" value="PGP-like_dom2"/>
</dbReference>
<dbReference type="SUPFAM" id="SSF56784">
    <property type="entry name" value="HAD-like"/>
    <property type="match status" value="1"/>
</dbReference>
<dbReference type="RefSeq" id="WP_245640296.1">
    <property type="nucleotide sequence ID" value="NZ_CVRB01000001.1"/>
</dbReference>
<dbReference type="InterPro" id="IPR006439">
    <property type="entry name" value="HAD-SF_hydro_IA"/>
</dbReference>
<dbReference type="NCBIfam" id="TIGR01509">
    <property type="entry name" value="HAD-SF-IA-v3"/>
    <property type="match status" value="1"/>
</dbReference>
<evidence type="ECO:0000256" key="2">
    <source>
        <dbReference type="ARBA" id="ARBA00022723"/>
    </source>
</evidence>
<dbReference type="Gene3D" id="3.40.50.1000">
    <property type="entry name" value="HAD superfamily/HAD-like"/>
    <property type="match status" value="1"/>
</dbReference>
<dbReference type="GO" id="GO:0016787">
    <property type="term" value="F:hydrolase activity"/>
    <property type="evidence" value="ECO:0007669"/>
    <property type="project" value="UniProtKB-KW"/>
</dbReference>
<dbReference type="Gene3D" id="1.10.150.240">
    <property type="entry name" value="Putative phosphatase, domain 2"/>
    <property type="match status" value="1"/>
</dbReference>
<dbReference type="PRINTS" id="PR00413">
    <property type="entry name" value="HADHALOGNASE"/>
</dbReference>
<dbReference type="InterPro" id="IPR036412">
    <property type="entry name" value="HAD-like_sf"/>
</dbReference>
<accession>A0A0U1NRW4</accession>
<dbReference type="CDD" id="cd16423">
    <property type="entry name" value="HAD_BPGM-like"/>
    <property type="match status" value="1"/>
</dbReference>
<organism evidence="4 5">
    <name type="scientific">Neobacillus massiliamazoniensis</name>
    <dbReference type="NCBI Taxonomy" id="1499688"/>
    <lineage>
        <taxon>Bacteria</taxon>
        <taxon>Bacillati</taxon>
        <taxon>Bacillota</taxon>
        <taxon>Bacilli</taxon>
        <taxon>Bacillales</taxon>
        <taxon>Bacillaceae</taxon>
        <taxon>Neobacillus</taxon>
    </lineage>
</organism>
<proteinExistence type="inferred from homology"/>
<dbReference type="Pfam" id="PF13419">
    <property type="entry name" value="HAD_2"/>
    <property type="match status" value="1"/>
</dbReference>
<dbReference type="SFLD" id="SFLDG01129">
    <property type="entry name" value="C1.5:_HAD__Beta-PGM__Phosphata"/>
    <property type="match status" value="1"/>
</dbReference>
<dbReference type="SFLD" id="SFLDG01135">
    <property type="entry name" value="C1.5.6:_HAD__Beta-PGM__Phospha"/>
    <property type="match status" value="1"/>
</dbReference>
<dbReference type="AlphaFoldDB" id="A0A0U1NRW4"/>
<dbReference type="InterPro" id="IPR023214">
    <property type="entry name" value="HAD_sf"/>
</dbReference>
<dbReference type="SFLD" id="SFLDS00003">
    <property type="entry name" value="Haloacid_Dehalogenase"/>
    <property type="match status" value="1"/>
</dbReference>
<dbReference type="PANTHER" id="PTHR18901:SF38">
    <property type="entry name" value="PSEUDOURIDINE-5'-PHOSPHATASE"/>
    <property type="match status" value="1"/>
</dbReference>
<dbReference type="InterPro" id="IPR041492">
    <property type="entry name" value="HAD_2"/>
</dbReference>
<reference evidence="5" key="1">
    <citation type="submission" date="2015-05" db="EMBL/GenBank/DDBJ databases">
        <authorList>
            <person name="Urmite Genomes"/>
        </authorList>
    </citation>
    <scope>NUCLEOTIDE SEQUENCE [LARGE SCALE GENOMIC DNA]</scope>
    <source>
        <strain evidence="5">LF1</strain>
    </source>
</reference>
<sequence>MKEKLWERIMTIKAVIFDFDGTIIDTETIWVEIFQELTKEKFAIDVPLEELVKCIGTTDDAMFKYIEQQIGSKVNREEIKKLAHERFMEKKSILNVREGVKEKLDEAKEIGIEIGLASSSSREWVEGFLRQFELWDYFSVVMTKEDVTKVKPDPALYLKALEELQVEPHEALAIEDSANGALAAVEAGMNCIVIPNQVTASLTFHEKVIRSESFTDFSYETIL</sequence>
<gene>
    <name evidence="4" type="ORF">BN000_00692</name>
</gene>
<protein>
    <submittedName>
        <fullName evidence="4">HAD superfamily hydrolase</fullName>
    </submittedName>
</protein>
<dbReference type="Proteomes" id="UP000199087">
    <property type="component" value="Unassembled WGS sequence"/>
</dbReference>
<dbReference type="EMBL" id="CVRB01000001">
    <property type="protein sequence ID" value="CRK80803.1"/>
    <property type="molecule type" value="Genomic_DNA"/>
</dbReference>
<evidence type="ECO:0000313" key="5">
    <source>
        <dbReference type="Proteomes" id="UP000199087"/>
    </source>
</evidence>
<keyword evidence="5" id="KW-1185">Reference proteome</keyword>